<gene>
    <name evidence="4" type="ORF">SAMN04489717_2427</name>
</gene>
<keyword evidence="5" id="KW-1185">Reference proteome</keyword>
<dbReference type="PROSITE" id="PS51186">
    <property type="entry name" value="GNAT"/>
    <property type="match status" value="1"/>
</dbReference>
<name>A0A1H1RI40_9ACTN</name>
<protein>
    <submittedName>
        <fullName evidence="4">Acetyltransferase (GNAT) domain-containing protein</fullName>
    </submittedName>
</protein>
<dbReference type="GO" id="GO:0016747">
    <property type="term" value="F:acyltransferase activity, transferring groups other than amino-acyl groups"/>
    <property type="evidence" value="ECO:0007669"/>
    <property type="project" value="InterPro"/>
</dbReference>
<dbReference type="SUPFAM" id="SSF55729">
    <property type="entry name" value="Acyl-CoA N-acyltransferases (Nat)"/>
    <property type="match status" value="1"/>
</dbReference>
<evidence type="ECO:0000313" key="5">
    <source>
        <dbReference type="Proteomes" id="UP000198983"/>
    </source>
</evidence>
<dbReference type="CDD" id="cd04301">
    <property type="entry name" value="NAT_SF"/>
    <property type="match status" value="1"/>
</dbReference>
<dbReference type="AlphaFoldDB" id="A0A1H1RI40"/>
<keyword evidence="1 4" id="KW-0808">Transferase</keyword>
<reference evidence="4 5" key="1">
    <citation type="submission" date="2016-10" db="EMBL/GenBank/DDBJ databases">
        <authorList>
            <person name="de Groot N.N."/>
        </authorList>
    </citation>
    <scope>NUCLEOTIDE SEQUENCE [LARGE SCALE GENOMIC DNA]</scope>
    <source>
        <strain evidence="4 5">DSM 22024</strain>
    </source>
</reference>
<dbReference type="EMBL" id="LT629732">
    <property type="protein sequence ID" value="SDS35391.1"/>
    <property type="molecule type" value="Genomic_DNA"/>
</dbReference>
<dbReference type="InterPro" id="IPR016181">
    <property type="entry name" value="Acyl_CoA_acyltransferase"/>
</dbReference>
<evidence type="ECO:0000256" key="1">
    <source>
        <dbReference type="ARBA" id="ARBA00022679"/>
    </source>
</evidence>
<organism evidence="4 5">
    <name type="scientific">Actinopolymorpha singaporensis</name>
    <dbReference type="NCBI Taxonomy" id="117157"/>
    <lineage>
        <taxon>Bacteria</taxon>
        <taxon>Bacillati</taxon>
        <taxon>Actinomycetota</taxon>
        <taxon>Actinomycetes</taxon>
        <taxon>Propionibacteriales</taxon>
        <taxon>Actinopolymorphaceae</taxon>
        <taxon>Actinopolymorpha</taxon>
    </lineage>
</organism>
<dbReference type="Gene3D" id="3.40.630.30">
    <property type="match status" value="1"/>
</dbReference>
<dbReference type="PANTHER" id="PTHR43877">
    <property type="entry name" value="AMINOALKYLPHOSPHONATE N-ACETYLTRANSFERASE-RELATED-RELATED"/>
    <property type="match status" value="1"/>
</dbReference>
<dbReference type="InterPro" id="IPR000182">
    <property type="entry name" value="GNAT_dom"/>
</dbReference>
<dbReference type="Pfam" id="PF00583">
    <property type="entry name" value="Acetyltransf_1"/>
    <property type="match status" value="1"/>
</dbReference>
<dbReference type="STRING" id="117157.SAMN04489717_2427"/>
<keyword evidence="2" id="KW-0012">Acyltransferase</keyword>
<dbReference type="Proteomes" id="UP000198983">
    <property type="component" value="Chromosome I"/>
</dbReference>
<proteinExistence type="predicted"/>
<sequence length="166" mass="18238">MTVNPSFHLRRAQAEDAPAIAEIWNAGWHDGHDGRVPEALVSARDPESFRTRAAQRVGDATVAVTSREVAGFVMVAADEVEQMYVAGHHRGSGVAGLLLDEAERQIRDAGHTQAWLAVVPGNARARRFYERHGWCDDGPFDYAAAGEHGPIPVPCRRYAKHLPPKR</sequence>
<accession>A0A1H1RI40</accession>
<dbReference type="InterPro" id="IPR050832">
    <property type="entry name" value="Bact_Acetyltransf"/>
</dbReference>
<evidence type="ECO:0000259" key="3">
    <source>
        <dbReference type="PROSITE" id="PS51186"/>
    </source>
</evidence>
<evidence type="ECO:0000313" key="4">
    <source>
        <dbReference type="EMBL" id="SDS35391.1"/>
    </source>
</evidence>
<dbReference type="RefSeq" id="WP_241827925.1">
    <property type="nucleotide sequence ID" value="NZ_LT629732.1"/>
</dbReference>
<evidence type="ECO:0000256" key="2">
    <source>
        <dbReference type="ARBA" id="ARBA00023315"/>
    </source>
</evidence>
<feature type="domain" description="N-acetyltransferase" evidence="3">
    <location>
        <begin position="7"/>
        <end position="156"/>
    </location>
</feature>